<dbReference type="PROSITE" id="PS51094">
    <property type="entry name" value="PTS_EIIA_TYPE_2"/>
    <property type="match status" value="1"/>
</dbReference>
<proteinExistence type="predicted"/>
<dbReference type="Proteomes" id="UP000051529">
    <property type="component" value="Unassembled WGS sequence"/>
</dbReference>
<gene>
    <name evidence="7" type="ORF">IV44_GL000703</name>
</gene>
<dbReference type="InterPro" id="IPR013011">
    <property type="entry name" value="PTS_EIIB_2"/>
</dbReference>
<dbReference type="InterPro" id="IPR036388">
    <property type="entry name" value="WH-like_DNA-bd_sf"/>
</dbReference>
<evidence type="ECO:0000256" key="1">
    <source>
        <dbReference type="ARBA" id="ARBA00022679"/>
    </source>
</evidence>
<dbReference type="PANTHER" id="PTHR30185">
    <property type="entry name" value="CRYPTIC BETA-GLUCOSIDE BGL OPERON ANTITERMINATOR"/>
    <property type="match status" value="1"/>
</dbReference>
<accession>A0A0R2KRG8</accession>
<feature type="domain" description="PTS EIIA type-2" evidence="4">
    <location>
        <begin position="521"/>
        <end position="673"/>
    </location>
</feature>
<dbReference type="InterPro" id="IPR050661">
    <property type="entry name" value="BglG_antiterminators"/>
</dbReference>
<keyword evidence="1" id="KW-0808">Transferase</keyword>
<evidence type="ECO:0000256" key="2">
    <source>
        <dbReference type="ARBA" id="ARBA00023015"/>
    </source>
</evidence>
<dbReference type="EMBL" id="JQBQ01000023">
    <property type="protein sequence ID" value="KRN90229.1"/>
    <property type="molecule type" value="Genomic_DNA"/>
</dbReference>
<dbReference type="RefSeq" id="WP_056985514.1">
    <property type="nucleotide sequence ID" value="NZ_JQBQ01000023.1"/>
</dbReference>
<dbReference type="SUPFAM" id="SSF55804">
    <property type="entry name" value="Phoshotransferase/anion transport protein"/>
    <property type="match status" value="1"/>
</dbReference>
<evidence type="ECO:0000259" key="6">
    <source>
        <dbReference type="PROSITE" id="PS51372"/>
    </source>
</evidence>
<protein>
    <submittedName>
        <fullName evidence="7">Uncharacterized protein</fullName>
    </submittedName>
</protein>
<dbReference type="InterPro" id="IPR011608">
    <property type="entry name" value="PRD"/>
</dbReference>
<reference evidence="7 8" key="1">
    <citation type="journal article" date="2015" name="Genome Announc.">
        <title>Expanding the biotechnology potential of lactobacilli through comparative genomics of 213 strains and associated genera.</title>
        <authorList>
            <person name="Sun Z."/>
            <person name="Harris H.M."/>
            <person name="McCann A."/>
            <person name="Guo C."/>
            <person name="Argimon S."/>
            <person name="Zhang W."/>
            <person name="Yang X."/>
            <person name="Jeffery I.B."/>
            <person name="Cooney J.C."/>
            <person name="Kagawa T.F."/>
            <person name="Liu W."/>
            <person name="Song Y."/>
            <person name="Salvetti E."/>
            <person name="Wrobel A."/>
            <person name="Rasinkangas P."/>
            <person name="Parkhill J."/>
            <person name="Rea M.C."/>
            <person name="O'Sullivan O."/>
            <person name="Ritari J."/>
            <person name="Douillard F.P."/>
            <person name="Paul Ross R."/>
            <person name="Yang R."/>
            <person name="Briner A.E."/>
            <person name="Felis G.E."/>
            <person name="de Vos W.M."/>
            <person name="Barrangou R."/>
            <person name="Klaenhammer T.R."/>
            <person name="Caufield P.W."/>
            <person name="Cui Y."/>
            <person name="Zhang H."/>
            <person name="O'Toole P.W."/>
        </authorList>
    </citation>
    <scope>NUCLEOTIDE SEQUENCE [LARGE SCALE GENOMIC DNA]</scope>
    <source>
        <strain evidence="7 8">DSM 16698</strain>
    </source>
</reference>
<dbReference type="GO" id="GO:0009401">
    <property type="term" value="P:phosphoenolpyruvate-dependent sugar phosphotransferase system"/>
    <property type="evidence" value="ECO:0007669"/>
    <property type="project" value="InterPro"/>
</dbReference>
<dbReference type="Gene3D" id="3.40.50.2300">
    <property type="match status" value="1"/>
</dbReference>
<dbReference type="Gene3D" id="1.10.10.10">
    <property type="entry name" value="Winged helix-like DNA-binding domain superfamily/Winged helix DNA-binding domain"/>
    <property type="match status" value="2"/>
</dbReference>
<dbReference type="InterPro" id="IPR036390">
    <property type="entry name" value="WH_DNA-bd_sf"/>
</dbReference>
<evidence type="ECO:0000259" key="5">
    <source>
        <dbReference type="PROSITE" id="PS51099"/>
    </source>
</evidence>
<dbReference type="Pfam" id="PF00359">
    <property type="entry name" value="PTS_EIIA_2"/>
    <property type="match status" value="1"/>
</dbReference>
<evidence type="ECO:0000259" key="4">
    <source>
        <dbReference type="PROSITE" id="PS51094"/>
    </source>
</evidence>
<dbReference type="InterPro" id="IPR016152">
    <property type="entry name" value="PTrfase/Anion_transptr"/>
</dbReference>
<organism evidence="7 8">
    <name type="scientific">Lactobacillus amylovorus subsp. animalium DSM 16698</name>
    <dbReference type="NCBI Taxonomy" id="695563"/>
    <lineage>
        <taxon>Bacteria</taxon>
        <taxon>Bacillati</taxon>
        <taxon>Bacillota</taxon>
        <taxon>Bacilli</taxon>
        <taxon>Lactobacillales</taxon>
        <taxon>Lactobacillaceae</taxon>
        <taxon>Lactobacillus</taxon>
        <taxon>Lactobacillus amylovorus subsp. animalium</taxon>
    </lineage>
</organism>
<feature type="domain" description="PRD" evidence="6">
    <location>
        <begin position="296"/>
        <end position="402"/>
    </location>
</feature>
<keyword evidence="2" id="KW-0805">Transcription regulation</keyword>
<dbReference type="AlphaFoldDB" id="A0A0R2KRG8"/>
<sequence>MFLTQRQKQILQLFLENQTGVTIKQIEESLGISRRTVYREFGDLKKNKLEIVNQKGKYYLSGDAKELREVKKLVRTSHSQSVMSIDKREKAIAATLLISTEPCKIIQFALDLNVSEATIQNDLNSVEKSLNRYHIKLIRKKGVGLSIEAPEKVRRQVFVDVMLNEINEYDFFKYLHNDIKSNNPFLNIIDKKLLLTVDSCLKESVFNNVKIDTDQKMIELILIFAATLKRTMAGCKLDFIQPAENTMKYQGYVYRFMALFAKTKTSSIQVDQNDISYLANKLLACDYHNTYLTYNDSELAISVKVKNFVQSVSEEVRWDFKKDPNFMTKLTKHVISLVQHRVALLPDTPIEILAGLSHQFDKLYAAIQRYWSVDFPDNHLTDSELQLILLYFANEYTSQNNNRNLTALVICENGIGTSAILSARLKKEFPEIKQIKVSRVSTLNQIDLSQYNLIFSTLKLKGFSRDYQLVSPLLLDNETERIKNYLQEYEQKYPLDTDTQSIVENHHKDSAARLSKISISTLFCSELVNGITIQHLEYNSQDLIAVIQECLAHSDSTLIRKQMPVAKNLLKRIRMAPVGIPNSHIALLHTRSPEITRCSFSMFDLDNEISLLSMDHNMIQVKRILLMLAPDNLSDSEQQLLSMVSSMIIMSDSNLNLFTNGNQEQIKDALADLFLDEIKKGLTSSKNIKA</sequence>
<feature type="domain" description="PTS EIIB type-2" evidence="5">
    <location>
        <begin position="405"/>
        <end position="494"/>
    </location>
</feature>
<dbReference type="InterPro" id="IPR002178">
    <property type="entry name" value="PTS_EIIA_type-2_dom"/>
</dbReference>
<dbReference type="PANTHER" id="PTHR30185:SF18">
    <property type="entry name" value="TRANSCRIPTIONAL REGULATOR MTLR"/>
    <property type="match status" value="1"/>
</dbReference>
<dbReference type="Gene3D" id="3.40.930.10">
    <property type="entry name" value="Mannitol-specific EII, Chain A"/>
    <property type="match status" value="1"/>
</dbReference>
<dbReference type="SUPFAM" id="SSF52794">
    <property type="entry name" value="PTS system IIB component-like"/>
    <property type="match status" value="1"/>
</dbReference>
<evidence type="ECO:0000313" key="7">
    <source>
        <dbReference type="EMBL" id="KRN90229.1"/>
    </source>
</evidence>
<dbReference type="Pfam" id="PF05043">
    <property type="entry name" value="Mga"/>
    <property type="match status" value="1"/>
</dbReference>
<keyword evidence="3" id="KW-0804">Transcription</keyword>
<dbReference type="PROSITE" id="PS51372">
    <property type="entry name" value="PRD_2"/>
    <property type="match status" value="1"/>
</dbReference>
<name>A0A0R2KRG8_LACAM</name>
<dbReference type="PATRIC" id="fig|695563.3.peg.755"/>
<dbReference type="InterPro" id="IPR007737">
    <property type="entry name" value="Mga_HTH"/>
</dbReference>
<comment type="caution">
    <text evidence="7">The sequence shown here is derived from an EMBL/GenBank/DDBJ whole genome shotgun (WGS) entry which is preliminary data.</text>
</comment>
<dbReference type="GO" id="GO:0006355">
    <property type="term" value="P:regulation of DNA-templated transcription"/>
    <property type="evidence" value="ECO:0007669"/>
    <property type="project" value="InterPro"/>
</dbReference>
<dbReference type="CDD" id="cd05568">
    <property type="entry name" value="PTS_IIB_bgl_like"/>
    <property type="match status" value="1"/>
</dbReference>
<evidence type="ECO:0000313" key="8">
    <source>
        <dbReference type="Proteomes" id="UP000051529"/>
    </source>
</evidence>
<dbReference type="Pfam" id="PF08279">
    <property type="entry name" value="HTH_11"/>
    <property type="match status" value="1"/>
</dbReference>
<dbReference type="InterPro" id="IPR013196">
    <property type="entry name" value="HTH_11"/>
</dbReference>
<evidence type="ECO:0000256" key="3">
    <source>
        <dbReference type="ARBA" id="ARBA00023163"/>
    </source>
</evidence>
<dbReference type="SUPFAM" id="SSF46785">
    <property type="entry name" value="Winged helix' DNA-binding domain"/>
    <property type="match status" value="1"/>
</dbReference>
<dbReference type="InterPro" id="IPR036095">
    <property type="entry name" value="PTS_EIIB-like_sf"/>
</dbReference>
<dbReference type="PROSITE" id="PS51099">
    <property type="entry name" value="PTS_EIIB_TYPE_2"/>
    <property type="match status" value="1"/>
</dbReference>
<dbReference type="GO" id="GO:0008982">
    <property type="term" value="F:protein-N(PI)-phosphohistidine-sugar phosphotransferase activity"/>
    <property type="evidence" value="ECO:0007669"/>
    <property type="project" value="InterPro"/>
</dbReference>